<accession>A0ABT8L4G1</accession>
<dbReference type="Proteomes" id="UP001172083">
    <property type="component" value="Unassembled WGS sequence"/>
</dbReference>
<dbReference type="PROSITE" id="PS51186">
    <property type="entry name" value="GNAT"/>
    <property type="match status" value="1"/>
</dbReference>
<name>A0ABT8L4G1_9BACT</name>
<keyword evidence="5" id="KW-1185">Reference proteome</keyword>
<evidence type="ECO:0000313" key="4">
    <source>
        <dbReference type="EMBL" id="MDN5212608.1"/>
    </source>
</evidence>
<dbReference type="Pfam" id="PF00583">
    <property type="entry name" value="Acetyltransf_1"/>
    <property type="match status" value="1"/>
</dbReference>
<dbReference type="RefSeq" id="WP_346757925.1">
    <property type="nucleotide sequence ID" value="NZ_JAUJEB010000001.1"/>
</dbReference>
<protein>
    <submittedName>
        <fullName evidence="4">GNAT family N-acetyltransferase</fullName>
    </submittedName>
</protein>
<dbReference type="EMBL" id="JAUJEB010000001">
    <property type="protein sequence ID" value="MDN5212608.1"/>
    <property type="molecule type" value="Genomic_DNA"/>
</dbReference>
<dbReference type="PANTHER" id="PTHR42919:SF8">
    <property type="entry name" value="N-ALPHA-ACETYLTRANSFERASE 50"/>
    <property type="match status" value="1"/>
</dbReference>
<feature type="domain" description="N-acetyltransferase" evidence="3">
    <location>
        <begin position="3"/>
        <end position="172"/>
    </location>
</feature>
<reference evidence="4" key="1">
    <citation type="submission" date="2023-06" db="EMBL/GenBank/DDBJ databases">
        <title>Genomic of Agaribacillus aureum.</title>
        <authorList>
            <person name="Wang G."/>
        </authorList>
    </citation>
    <scope>NUCLEOTIDE SEQUENCE</scope>
    <source>
        <strain evidence="4">BMA12</strain>
    </source>
</reference>
<dbReference type="Gene3D" id="3.40.630.30">
    <property type="match status" value="1"/>
</dbReference>
<keyword evidence="1" id="KW-0808">Transferase</keyword>
<dbReference type="SUPFAM" id="SSF55729">
    <property type="entry name" value="Acyl-CoA N-acyltransferases (Nat)"/>
    <property type="match status" value="1"/>
</dbReference>
<dbReference type="CDD" id="cd04301">
    <property type="entry name" value="NAT_SF"/>
    <property type="match status" value="1"/>
</dbReference>
<evidence type="ECO:0000313" key="5">
    <source>
        <dbReference type="Proteomes" id="UP001172083"/>
    </source>
</evidence>
<proteinExistence type="predicted"/>
<dbReference type="InterPro" id="IPR051556">
    <property type="entry name" value="N-term/lysine_N-AcTrnsfr"/>
</dbReference>
<keyword evidence="2" id="KW-0012">Acyltransferase</keyword>
<dbReference type="InterPro" id="IPR016181">
    <property type="entry name" value="Acyl_CoA_acyltransferase"/>
</dbReference>
<comment type="caution">
    <text evidence="4">The sequence shown here is derived from an EMBL/GenBank/DDBJ whole genome shotgun (WGS) entry which is preliminary data.</text>
</comment>
<evidence type="ECO:0000256" key="2">
    <source>
        <dbReference type="ARBA" id="ARBA00023315"/>
    </source>
</evidence>
<dbReference type="PANTHER" id="PTHR42919">
    <property type="entry name" value="N-ALPHA-ACETYLTRANSFERASE"/>
    <property type="match status" value="1"/>
</dbReference>
<organism evidence="4 5">
    <name type="scientific">Agaribacillus aureus</name>
    <dbReference type="NCBI Taxonomy" id="3051825"/>
    <lineage>
        <taxon>Bacteria</taxon>
        <taxon>Pseudomonadati</taxon>
        <taxon>Bacteroidota</taxon>
        <taxon>Cytophagia</taxon>
        <taxon>Cytophagales</taxon>
        <taxon>Splendidivirgaceae</taxon>
        <taxon>Agaribacillus</taxon>
    </lineage>
</organism>
<sequence length="172" mass="20237">MKLFIKQSDINDLDVLRDIAVTTFKDTFAAVNTADDLNEYIEKSLSHKQIERELLNAHSTFYLAYWENKLVGYLKVNLTPAQTDINDKESLELERIYILKQFQGRGFGPQLLEKAIRIANEHNLKYIWLGVWEKNARAIHVYEKRGFVKFKAHTFWLGKDKQTDDLMRLELT</sequence>
<evidence type="ECO:0000256" key="1">
    <source>
        <dbReference type="ARBA" id="ARBA00022679"/>
    </source>
</evidence>
<gene>
    <name evidence="4" type="ORF">QQ020_11150</name>
</gene>
<evidence type="ECO:0000259" key="3">
    <source>
        <dbReference type="PROSITE" id="PS51186"/>
    </source>
</evidence>
<dbReference type="InterPro" id="IPR000182">
    <property type="entry name" value="GNAT_dom"/>
</dbReference>